<keyword evidence="1" id="KW-0812">Transmembrane</keyword>
<evidence type="ECO:0000313" key="2">
    <source>
        <dbReference type="EMBL" id="SCJ91332.1"/>
    </source>
</evidence>
<dbReference type="PANTHER" id="PTHR37305">
    <property type="entry name" value="INTEGRAL MEMBRANE PROTEIN-RELATED"/>
    <property type="match status" value="1"/>
</dbReference>
<evidence type="ECO:0000256" key="1">
    <source>
        <dbReference type="SAM" id="Phobius"/>
    </source>
</evidence>
<feature type="transmembrane region" description="Helical" evidence="1">
    <location>
        <begin position="376"/>
        <end position="405"/>
    </location>
</feature>
<accession>A0A1C6KAI5</accession>
<feature type="transmembrane region" description="Helical" evidence="1">
    <location>
        <begin position="335"/>
        <end position="355"/>
    </location>
</feature>
<feature type="transmembrane region" description="Helical" evidence="1">
    <location>
        <begin position="21"/>
        <end position="39"/>
    </location>
</feature>
<proteinExistence type="predicted"/>
<dbReference type="Pfam" id="PF12679">
    <property type="entry name" value="ABC2_membrane_2"/>
    <property type="match status" value="1"/>
</dbReference>
<dbReference type="AlphaFoldDB" id="A0A1C6KAI5"/>
<organism evidence="2">
    <name type="scientific">uncultured Anaerotruncus sp</name>
    <dbReference type="NCBI Taxonomy" id="905011"/>
    <lineage>
        <taxon>Bacteria</taxon>
        <taxon>Bacillati</taxon>
        <taxon>Bacillota</taxon>
        <taxon>Clostridia</taxon>
        <taxon>Eubacteriales</taxon>
        <taxon>Oscillospiraceae</taxon>
        <taxon>Anaerotruncus</taxon>
        <taxon>environmental samples</taxon>
    </lineage>
</organism>
<feature type="transmembrane region" description="Helical" evidence="1">
    <location>
        <begin position="470"/>
        <end position="492"/>
    </location>
</feature>
<name>A0A1C6KAI5_9FIRM</name>
<dbReference type="PANTHER" id="PTHR37305:SF1">
    <property type="entry name" value="MEMBRANE PROTEIN"/>
    <property type="match status" value="1"/>
</dbReference>
<dbReference type="GO" id="GO:0005886">
    <property type="term" value="C:plasma membrane"/>
    <property type="evidence" value="ECO:0007669"/>
    <property type="project" value="UniProtKB-SubCell"/>
</dbReference>
<protein>
    <submittedName>
        <fullName evidence="2">ABC-type transport system involved in multi-copper enzyme maturation, permease component</fullName>
    </submittedName>
</protein>
<dbReference type="GO" id="GO:0140359">
    <property type="term" value="F:ABC-type transporter activity"/>
    <property type="evidence" value="ECO:0007669"/>
    <property type="project" value="InterPro"/>
</dbReference>
<dbReference type="EMBL" id="FMHG01000005">
    <property type="protein sequence ID" value="SCJ91332.1"/>
    <property type="molecule type" value="Genomic_DNA"/>
</dbReference>
<gene>
    <name evidence="2" type="ORF">SAMEA3545359_02834</name>
</gene>
<feature type="transmembrane region" description="Helical" evidence="1">
    <location>
        <begin position="523"/>
        <end position="546"/>
    </location>
</feature>
<keyword evidence="1" id="KW-0472">Membrane</keyword>
<reference evidence="2" key="1">
    <citation type="submission" date="2015-09" db="EMBL/GenBank/DDBJ databases">
        <authorList>
            <consortium name="Pathogen Informatics"/>
        </authorList>
    </citation>
    <scope>NUCLEOTIDE SEQUENCE</scope>
    <source>
        <strain evidence="2">2789STDY5834896</strain>
    </source>
</reference>
<keyword evidence="1" id="KW-1133">Transmembrane helix</keyword>
<feature type="transmembrane region" description="Helical" evidence="1">
    <location>
        <begin position="437"/>
        <end position="458"/>
    </location>
</feature>
<sequence>MKKTASLIKNEFIKEFGKKSTAVILLLALAVGIMLPILSSRNHAADDDRSYLESQISWNDQSIAEIKQESGSKRLPEQRFYEIDNQVLQLQVDENISYSDYRTNLLDYYRSALLEMAGLQLYRERGEHYSLSDIASYLTVPDGIEEMDAAAIDQRLALLNTQAERYRQVVAQNSYGTYTQIMLEAATEQTNELQKQVDAQQKLVQADAQDLAAAETLSSLKTQLAQQTELVKLYQYRLDHDIGYGEDDYKNNALQELQEQLGERYAPMLDEGDFIEAQKGGQFGRNMTYAQYQESYQDRQKALTERSAVLWHSLENNIPLFESSNKDPRSAAEGLLGSVAIAVIVVVVFAGSSVSREFSSGSIRLLLTRPVRRYKVYTAKWVTCMLLGLGSYLLMAIGTVVTAGIKLGFGGFGVPVLQYRDGAVEQVGFFSYLLPRMGYVCIAIIFIGTIAFFFSAVAKNTALAVALPTAGYFGSPLALQLAIMFGFNWVAYTPIAYMDPSHLVRNDGFLEQLREMSGVTLSAGYGAAMLLGIAALFFAAGMWVFCRRDITN</sequence>